<reference evidence="2" key="1">
    <citation type="submission" date="2016-10" db="EMBL/GenBank/DDBJ databases">
        <authorList>
            <person name="Varghese N."/>
            <person name="Submissions S."/>
        </authorList>
    </citation>
    <scope>NUCLEOTIDE SEQUENCE [LARGE SCALE GENOMIC DNA]</scope>
    <source>
        <strain evidence="2">DSM 17465</strain>
    </source>
</reference>
<evidence type="ECO:0008006" key="3">
    <source>
        <dbReference type="Google" id="ProtNLM"/>
    </source>
</evidence>
<dbReference type="InterPro" id="IPR029021">
    <property type="entry name" value="Prot-tyrosine_phosphatase-like"/>
</dbReference>
<keyword evidence="2" id="KW-1185">Reference proteome</keyword>
<dbReference type="AlphaFoldDB" id="A0A1I7C770"/>
<gene>
    <name evidence="1" type="ORF">SAMN05444141_105268</name>
</gene>
<evidence type="ECO:0000313" key="1">
    <source>
        <dbReference type="EMBL" id="SFT95277.1"/>
    </source>
</evidence>
<dbReference type="Proteomes" id="UP000183371">
    <property type="component" value="Unassembled WGS sequence"/>
</dbReference>
<name>A0A1I7C770_9HYPH</name>
<sequence length="174" mass="18682">MLHVCPLSKLEDTLHVAAPTHVLSLVSPGTDVVLPVEPKPAHHLVLEFNDIAEERDGLIAPQVEHVERLLAFAEQAQANGSLLVHCWAGVSRSTAAAYIITCAALPEADERALAQHLRKVSPVATPNPLLISLADTLLQRNGRMIQSIKEIGRGAETFEGNQFSLEPAALAELA</sequence>
<accession>A0A1I7C770</accession>
<protein>
    <recommendedName>
        <fullName evidence="3">Tyrosine specific protein phosphatases domain-containing protein</fullName>
    </recommendedName>
</protein>
<evidence type="ECO:0000313" key="2">
    <source>
        <dbReference type="Proteomes" id="UP000183371"/>
    </source>
</evidence>
<dbReference type="SUPFAM" id="SSF52799">
    <property type="entry name" value="(Phosphotyrosine protein) phosphatases II"/>
    <property type="match status" value="1"/>
</dbReference>
<organism evidence="1 2">
    <name type="scientific">Pseudovibrio denitrificans</name>
    <dbReference type="NCBI Taxonomy" id="258256"/>
    <lineage>
        <taxon>Bacteria</taxon>
        <taxon>Pseudomonadati</taxon>
        <taxon>Pseudomonadota</taxon>
        <taxon>Alphaproteobacteria</taxon>
        <taxon>Hyphomicrobiales</taxon>
        <taxon>Stappiaceae</taxon>
        <taxon>Pseudovibrio</taxon>
    </lineage>
</organism>
<dbReference type="EMBL" id="FPBD01000005">
    <property type="protein sequence ID" value="SFT95277.1"/>
    <property type="molecule type" value="Genomic_DNA"/>
</dbReference>
<dbReference type="RefSeq" id="WP_054784483.1">
    <property type="nucleotide sequence ID" value="NZ_FPBD01000005.1"/>
</dbReference>
<proteinExistence type="predicted"/>
<dbReference type="Gene3D" id="3.90.190.10">
    <property type="entry name" value="Protein tyrosine phosphatase superfamily"/>
    <property type="match status" value="1"/>
</dbReference>